<protein>
    <submittedName>
        <fullName evidence="1">Tail tape measure protein</fullName>
    </submittedName>
</protein>
<dbReference type="InterPro" id="IPR011989">
    <property type="entry name" value="ARM-like"/>
</dbReference>
<sequence>MSILADGKVIIDTEINQDGAKKGISKLKTALSGLGKGAITAAKGVGVAVGVATTAVAGLVAKSVQAYSSYEQLVGGVETLFGTQGKTLEEYAQFTGKTVDEVKDKYKDLQEAESTVMKNAAEAYSTAGLSANAYMEQITGFSASLVQSLEGDTVKAAEVGNRAIIDMSDNANKMGTDITMIQNAYQGFAKQNYTMLDNLKLGYGGTKTEMERLVSDASKMTDIQDKLNVTVKEGSLDFANIINAISVMQTSLGIAGTTADEAATTIEGSTNAMKAAWENLLVGMADDTQDFDKLIDNFVSSVDTWSQNILPRVQIALNGVSKLIEKLLPQIAKKIPEIINDNLPNLIQAGVSIMDALIQGLDESLPTLLDTLDKSVSQLINGIAKAGPQLVKAVVQIVGSLIQTLVKNAGNIANAALQMFTALLEGLQEALPAIISEIPNLVSSIANAILDNVDLILQAGLDLMLALADGIFQALPDLLKKLPQIIEKMVDKLLSMVPQIIQCGIELLTSLVDALPQIIDAIVEVLPEIINSIISTLLEHLPEIIECGVQLLVALIENLPQIILTIAEALPQIISGIITELLNHIPEIIACGIELLVAIIGNMPAIIEAIVKALPEIITAIVATLGAGVDALWQVGVNLITALWGGMKSLSADISRWAKDFVRNLFVTDVNLPTGKSLNTGKVTNRIKPRKHAKGGVVGRGEIAFLEGDGAEAVVPLDQNHRWISKVASDMVNTLYTQNSNMLTATSNAPDVNVTVSLEGESEALFRAMQKQDKIYKRSNGRSAFAT</sequence>
<accession>A0A8S5U454</accession>
<evidence type="ECO:0000313" key="1">
    <source>
        <dbReference type="EMBL" id="DAF89236.1"/>
    </source>
</evidence>
<name>A0A8S5U454_9CAUD</name>
<dbReference type="SUPFAM" id="SSF48371">
    <property type="entry name" value="ARM repeat"/>
    <property type="match status" value="1"/>
</dbReference>
<dbReference type="InterPro" id="IPR016024">
    <property type="entry name" value="ARM-type_fold"/>
</dbReference>
<organism evidence="1">
    <name type="scientific">Siphoviridae sp. ct6GI21</name>
    <dbReference type="NCBI Taxonomy" id="2825340"/>
    <lineage>
        <taxon>Viruses</taxon>
        <taxon>Duplodnaviria</taxon>
        <taxon>Heunggongvirae</taxon>
        <taxon>Uroviricota</taxon>
        <taxon>Caudoviricetes</taxon>
    </lineage>
</organism>
<dbReference type="EMBL" id="BK016005">
    <property type="protein sequence ID" value="DAF89236.1"/>
    <property type="molecule type" value="Genomic_DNA"/>
</dbReference>
<dbReference type="Gene3D" id="1.25.10.10">
    <property type="entry name" value="Leucine-rich Repeat Variant"/>
    <property type="match status" value="1"/>
</dbReference>
<proteinExistence type="predicted"/>
<reference evidence="1" key="1">
    <citation type="journal article" date="2021" name="Proc. Natl. Acad. Sci. U.S.A.">
        <title>A Catalog of Tens of Thousands of Viruses from Human Metagenomes Reveals Hidden Associations with Chronic Diseases.</title>
        <authorList>
            <person name="Tisza M.J."/>
            <person name="Buck C.B."/>
        </authorList>
    </citation>
    <scope>NUCLEOTIDE SEQUENCE</scope>
    <source>
        <strain evidence="1">Ct6GI21</strain>
    </source>
</reference>